<keyword evidence="6" id="KW-1185">Reference proteome</keyword>
<dbReference type="AlphaFoldDB" id="A0A931MW71"/>
<evidence type="ECO:0000256" key="3">
    <source>
        <dbReference type="SAM" id="MobiDB-lite"/>
    </source>
</evidence>
<organism evidence="5 6">
    <name type="scientific">Methylobrevis albus</name>
    <dbReference type="NCBI Taxonomy" id="2793297"/>
    <lineage>
        <taxon>Bacteria</taxon>
        <taxon>Pseudomonadati</taxon>
        <taxon>Pseudomonadota</taxon>
        <taxon>Alphaproteobacteria</taxon>
        <taxon>Hyphomicrobiales</taxon>
        <taxon>Pleomorphomonadaceae</taxon>
        <taxon>Methylobrevis</taxon>
    </lineage>
</organism>
<feature type="compositionally biased region" description="Low complexity" evidence="3">
    <location>
        <begin position="204"/>
        <end position="217"/>
    </location>
</feature>
<feature type="domain" description="EF-hand" evidence="4">
    <location>
        <begin position="48"/>
        <end position="83"/>
    </location>
</feature>
<dbReference type="PANTHER" id="PTHR10827:SF98">
    <property type="entry name" value="45 KDA CALCIUM-BINDING PROTEIN"/>
    <property type="match status" value="1"/>
</dbReference>
<dbReference type="CDD" id="cd00051">
    <property type="entry name" value="EFh"/>
    <property type="match status" value="1"/>
</dbReference>
<dbReference type="Pfam" id="PF13833">
    <property type="entry name" value="EF-hand_8"/>
    <property type="match status" value="2"/>
</dbReference>
<evidence type="ECO:0000313" key="5">
    <source>
        <dbReference type="EMBL" id="MBH0236228.1"/>
    </source>
</evidence>
<dbReference type="Pfam" id="PF13499">
    <property type="entry name" value="EF-hand_7"/>
    <property type="match status" value="1"/>
</dbReference>
<feature type="compositionally biased region" description="Pro residues" evidence="3">
    <location>
        <begin position="98"/>
        <end position="117"/>
    </location>
</feature>
<name>A0A931MW71_9HYPH</name>
<feature type="domain" description="EF-hand" evidence="4">
    <location>
        <begin position="123"/>
        <end position="150"/>
    </location>
</feature>
<evidence type="ECO:0000256" key="1">
    <source>
        <dbReference type="ARBA" id="ARBA00022723"/>
    </source>
</evidence>
<dbReference type="Gene3D" id="1.10.238.10">
    <property type="entry name" value="EF-hand"/>
    <property type="match status" value="3"/>
</dbReference>
<dbReference type="SUPFAM" id="SSF47473">
    <property type="entry name" value="EF-hand"/>
    <property type="match status" value="2"/>
</dbReference>
<dbReference type="RefSeq" id="WP_197309335.1">
    <property type="nucleotide sequence ID" value="NZ_JADZLT010000016.1"/>
</dbReference>
<evidence type="ECO:0000313" key="6">
    <source>
        <dbReference type="Proteomes" id="UP000631694"/>
    </source>
</evidence>
<dbReference type="InterPro" id="IPR011992">
    <property type="entry name" value="EF-hand-dom_pair"/>
</dbReference>
<dbReference type="Pfam" id="PF13202">
    <property type="entry name" value="EF-hand_5"/>
    <property type="match status" value="1"/>
</dbReference>
<feature type="region of interest" description="Disordered" evidence="3">
    <location>
        <begin position="173"/>
        <end position="223"/>
    </location>
</feature>
<keyword evidence="2" id="KW-0677">Repeat</keyword>
<evidence type="ECO:0000259" key="4">
    <source>
        <dbReference type="PROSITE" id="PS50222"/>
    </source>
</evidence>
<dbReference type="SMART" id="SM00054">
    <property type="entry name" value="EFh"/>
    <property type="match status" value="6"/>
</dbReference>
<dbReference type="GO" id="GO:0005509">
    <property type="term" value="F:calcium ion binding"/>
    <property type="evidence" value="ECO:0007669"/>
    <property type="project" value="InterPro"/>
</dbReference>
<keyword evidence="1" id="KW-0479">Metal-binding</keyword>
<protein>
    <submittedName>
        <fullName evidence="5">EF-hand domain-containing protein</fullName>
    </submittedName>
</protein>
<feature type="domain" description="EF-hand" evidence="4">
    <location>
        <begin position="205"/>
        <end position="240"/>
    </location>
</feature>
<feature type="compositionally biased region" description="Pro residues" evidence="3">
    <location>
        <begin position="185"/>
        <end position="195"/>
    </location>
</feature>
<feature type="region of interest" description="Disordered" evidence="3">
    <location>
        <begin position="92"/>
        <end position="134"/>
    </location>
</feature>
<dbReference type="EMBL" id="JADZLT010000016">
    <property type="protein sequence ID" value="MBH0236228.1"/>
    <property type="molecule type" value="Genomic_DNA"/>
</dbReference>
<evidence type="ECO:0000256" key="2">
    <source>
        <dbReference type="ARBA" id="ARBA00022737"/>
    </source>
</evidence>
<comment type="caution">
    <text evidence="5">The sequence shown here is derived from an EMBL/GenBank/DDBJ whole genome shotgun (WGS) entry which is preliminary data.</text>
</comment>
<dbReference type="InterPro" id="IPR018247">
    <property type="entry name" value="EF_Hand_1_Ca_BS"/>
</dbReference>
<dbReference type="PROSITE" id="PS50222">
    <property type="entry name" value="EF_HAND_2"/>
    <property type="match status" value="3"/>
</dbReference>
<accession>A0A931MW71</accession>
<proteinExistence type="predicted"/>
<dbReference type="PANTHER" id="PTHR10827">
    <property type="entry name" value="RETICULOCALBIN"/>
    <property type="match status" value="1"/>
</dbReference>
<dbReference type="Proteomes" id="UP000631694">
    <property type="component" value="Unassembled WGS sequence"/>
</dbReference>
<sequence>MSVGGIGGFSAASMASRLLGKADKDGSGGLTLDEFAATAASKGGNSVQANEKASAIFSALDSDADGAISEGELASGIEAFASETATALLGVQERGAGGPPPGGPPPGGPPPGGPPPGGARGGMFEETDEDESGTLSLEEFTATLSELGADEDAISELFATIDADGDGEISEAENSAFEEEMQANRPPPPGGPGGPPRGGDMSGSDAAQQIADLLAASDTDSSGTVSLEELAATGEDLGLSSEDVETLFSALDTDADGAVGEDETAAFGEAVSAAMSAMAANAYASKSSVDLVALFDEAA</sequence>
<reference evidence="5" key="1">
    <citation type="submission" date="2020-12" db="EMBL/GenBank/DDBJ databases">
        <title>Methylobrevis albus sp. nov., isolated from fresh water lack sediment.</title>
        <authorList>
            <person name="Zou Q."/>
        </authorList>
    </citation>
    <scope>NUCLEOTIDE SEQUENCE</scope>
    <source>
        <strain evidence="5">L22</strain>
    </source>
</reference>
<dbReference type="InterPro" id="IPR002048">
    <property type="entry name" value="EF_hand_dom"/>
</dbReference>
<gene>
    <name evidence="5" type="ORF">I5731_00185</name>
</gene>
<dbReference type="PROSITE" id="PS00018">
    <property type="entry name" value="EF_HAND_1"/>
    <property type="match status" value="3"/>
</dbReference>